<dbReference type="EnsemblMetazoa" id="XM_003727418">
    <property type="protein sequence ID" value="XP_003727466"/>
    <property type="gene ID" value="LOC100891926"/>
</dbReference>
<evidence type="ECO:0000256" key="6">
    <source>
        <dbReference type="ARBA" id="ARBA00022490"/>
    </source>
</evidence>
<keyword evidence="6" id="KW-0963">Cytoplasm</keyword>
<proteinExistence type="inferred from homology"/>
<name>A0A7M7LLF7_STRPU</name>
<dbReference type="PANTHER" id="PTHR34917">
    <property type="entry name" value="RBPJ-INTERACTING AND TUBULIN-ASSOCIATED PROTEIN 1"/>
    <property type="match status" value="1"/>
</dbReference>
<evidence type="ECO:0000256" key="7">
    <source>
        <dbReference type="ARBA" id="ARBA00022902"/>
    </source>
</evidence>
<evidence type="ECO:0000256" key="5">
    <source>
        <dbReference type="ARBA" id="ARBA00014447"/>
    </source>
</evidence>
<evidence type="ECO:0000256" key="4">
    <source>
        <dbReference type="ARBA" id="ARBA00011667"/>
    </source>
</evidence>
<evidence type="ECO:0000256" key="9">
    <source>
        <dbReference type="ARBA" id="ARBA00023242"/>
    </source>
</evidence>
<dbReference type="GO" id="GO:0007219">
    <property type="term" value="P:Notch signaling pathway"/>
    <property type="evidence" value="ECO:0007669"/>
    <property type="project" value="UniProtKB-KW"/>
</dbReference>
<feature type="compositionally biased region" description="Polar residues" evidence="12">
    <location>
        <begin position="1"/>
        <end position="33"/>
    </location>
</feature>
<dbReference type="GO" id="GO:0015631">
    <property type="term" value="F:tubulin binding"/>
    <property type="evidence" value="ECO:0000318"/>
    <property type="project" value="GO_Central"/>
</dbReference>
<keyword evidence="9" id="KW-0539">Nucleus</keyword>
<sequence length="210" mass="22962">MSDYSFRNTGSGRQSSLSVQGESMGRDTSNGSVKKNYRYRVISNDSSVDETLFGSHRDRNRKAQVEWSDHPPQRTPSSGATRKSPAIKPMLTVSPSMPKTRNKYRIQQHTPTYVDHSLFGGPLEEPSFEAPWTDKKADKRRKTPLLWGSPVQGSLEFESRSNSSMGECPGSASGSRPGSAAGGRRSSTGSRPQSASGRRSATPSKPAPWK</sequence>
<feature type="region of interest" description="Disordered" evidence="12">
    <location>
        <begin position="1"/>
        <end position="101"/>
    </location>
</feature>
<evidence type="ECO:0000313" key="13">
    <source>
        <dbReference type="EnsemblMetazoa" id="XP_003727466"/>
    </source>
</evidence>
<dbReference type="OMA" id="FEAPWAE"/>
<dbReference type="KEGG" id="spu:100891926"/>
<dbReference type="InterPro" id="IPR031418">
    <property type="entry name" value="RITA1"/>
</dbReference>
<dbReference type="Proteomes" id="UP000007110">
    <property type="component" value="Unassembled WGS sequence"/>
</dbReference>
<keyword evidence="14" id="KW-1185">Reference proteome</keyword>
<comment type="subcellular location">
    <subcellularLocation>
        <location evidence="2">Cytoplasm</location>
    </subcellularLocation>
    <subcellularLocation>
        <location evidence="1">Nucleus</location>
    </subcellularLocation>
</comment>
<dbReference type="GO" id="GO:0005737">
    <property type="term" value="C:cytoplasm"/>
    <property type="evidence" value="ECO:0000318"/>
    <property type="project" value="GO_Central"/>
</dbReference>
<reference evidence="14" key="1">
    <citation type="submission" date="2015-02" db="EMBL/GenBank/DDBJ databases">
        <title>Genome sequencing for Strongylocentrotus purpuratus.</title>
        <authorList>
            <person name="Murali S."/>
            <person name="Liu Y."/>
            <person name="Vee V."/>
            <person name="English A."/>
            <person name="Wang M."/>
            <person name="Skinner E."/>
            <person name="Han Y."/>
            <person name="Muzny D.M."/>
            <person name="Worley K.C."/>
            <person name="Gibbs R.A."/>
        </authorList>
    </citation>
    <scope>NUCLEOTIDE SEQUENCE</scope>
</reference>
<evidence type="ECO:0000256" key="8">
    <source>
        <dbReference type="ARBA" id="ARBA00022976"/>
    </source>
</evidence>
<organism evidence="13 14">
    <name type="scientific">Strongylocentrotus purpuratus</name>
    <name type="common">Purple sea urchin</name>
    <dbReference type="NCBI Taxonomy" id="7668"/>
    <lineage>
        <taxon>Eukaryota</taxon>
        <taxon>Metazoa</taxon>
        <taxon>Echinodermata</taxon>
        <taxon>Eleutherozoa</taxon>
        <taxon>Echinozoa</taxon>
        <taxon>Echinoidea</taxon>
        <taxon>Euechinoidea</taxon>
        <taxon>Echinacea</taxon>
        <taxon>Camarodonta</taxon>
        <taxon>Echinidea</taxon>
        <taxon>Strongylocentrotidae</taxon>
        <taxon>Strongylocentrotus</taxon>
    </lineage>
</organism>
<feature type="compositionally biased region" description="Low complexity" evidence="12">
    <location>
        <begin position="169"/>
        <end position="192"/>
    </location>
</feature>
<dbReference type="GO" id="GO:0051168">
    <property type="term" value="P:nuclear export"/>
    <property type="evidence" value="ECO:0000318"/>
    <property type="project" value="GO_Central"/>
</dbReference>
<dbReference type="GO" id="GO:0045746">
    <property type="term" value="P:negative regulation of Notch signaling pathway"/>
    <property type="evidence" value="ECO:0000318"/>
    <property type="project" value="GO_Central"/>
</dbReference>
<dbReference type="RefSeq" id="XP_003727466.1">
    <property type="nucleotide sequence ID" value="XM_003727418.3"/>
</dbReference>
<evidence type="ECO:0000256" key="10">
    <source>
        <dbReference type="ARBA" id="ARBA00024957"/>
    </source>
</evidence>
<evidence type="ECO:0000256" key="1">
    <source>
        <dbReference type="ARBA" id="ARBA00004123"/>
    </source>
</evidence>
<evidence type="ECO:0000256" key="2">
    <source>
        <dbReference type="ARBA" id="ARBA00004496"/>
    </source>
</evidence>
<dbReference type="OrthoDB" id="10061257at2759"/>
<dbReference type="AlphaFoldDB" id="A0A7M7LLF7"/>
<comment type="function">
    <text evidence="10">Tubulin-binding protein that acts as a negative regulator of Notch signaling pathway. Shuttles between the cytoplasm and the nucleus and mediates the nuclear export of RBPJ/RBPSUH, thereby preventing the interaction between RBPJ/RBPSUH and NICD product of Notch proteins (Notch intracellular domain), leading to down-regulate Notch-mediated transcription. May play a role in neurogenesis.</text>
</comment>
<feature type="compositionally biased region" description="Basic and acidic residues" evidence="12">
    <location>
        <begin position="55"/>
        <end position="72"/>
    </location>
</feature>
<evidence type="ECO:0000313" key="14">
    <source>
        <dbReference type="Proteomes" id="UP000007110"/>
    </source>
</evidence>
<evidence type="ECO:0000256" key="12">
    <source>
        <dbReference type="SAM" id="MobiDB-lite"/>
    </source>
</evidence>
<accession>A0A7M7LLF7</accession>
<protein>
    <recommendedName>
        <fullName evidence="5">RBPJ-interacting and tubulin-associated protein 1</fullName>
    </recommendedName>
    <alternativeName>
        <fullName evidence="11">RBPJ-interacting and tubulin-associated protein</fullName>
    </alternativeName>
</protein>
<feature type="region of interest" description="Disordered" evidence="12">
    <location>
        <begin position="125"/>
        <end position="210"/>
    </location>
</feature>
<reference evidence="13" key="2">
    <citation type="submission" date="2021-01" db="UniProtKB">
        <authorList>
            <consortium name="EnsemblMetazoa"/>
        </authorList>
    </citation>
    <scope>IDENTIFICATION</scope>
</reference>
<comment type="subunit">
    <text evidence="4">Interacts with RBPJ/RBPSUH.</text>
</comment>
<dbReference type="PANTHER" id="PTHR34917:SF1">
    <property type="entry name" value="RBPJ-INTERACTING AND TUBULIN-ASSOCIATED PROTEIN 1"/>
    <property type="match status" value="1"/>
</dbReference>
<keyword evidence="7" id="KW-0524">Neurogenesis</keyword>
<feature type="compositionally biased region" description="Polar residues" evidence="12">
    <location>
        <begin position="193"/>
        <end position="203"/>
    </location>
</feature>
<dbReference type="Pfam" id="PF17066">
    <property type="entry name" value="RITA"/>
    <property type="match status" value="1"/>
</dbReference>
<dbReference type="InParanoid" id="A0A7M7LLF7"/>
<dbReference type="GO" id="GO:0005634">
    <property type="term" value="C:nucleus"/>
    <property type="evidence" value="ECO:0000318"/>
    <property type="project" value="GO_Central"/>
</dbReference>
<evidence type="ECO:0000256" key="3">
    <source>
        <dbReference type="ARBA" id="ARBA00010906"/>
    </source>
</evidence>
<evidence type="ECO:0000256" key="11">
    <source>
        <dbReference type="ARBA" id="ARBA00031318"/>
    </source>
</evidence>
<comment type="similarity">
    <text evidence="3">Belongs to the RITA family.</text>
</comment>
<dbReference type="GeneID" id="100891926"/>
<dbReference type="GO" id="GO:0007399">
    <property type="term" value="P:nervous system development"/>
    <property type="evidence" value="ECO:0007669"/>
    <property type="project" value="UniProtKB-KW"/>
</dbReference>
<keyword evidence="8" id="KW-0914">Notch signaling pathway</keyword>